<name>A0ABY7F939_MYAAR</name>
<keyword evidence="2" id="KW-1185">Reference proteome</keyword>
<sequence length="72" mass="8579">MCSSLAEGTTFYGRYLAVLERRWEISVYRQLQGFRRYGPDSYITAYFKARSHLRKFIFLKHRHPCLESVGIT</sequence>
<dbReference type="Proteomes" id="UP001164746">
    <property type="component" value="Chromosome 10"/>
</dbReference>
<accession>A0ABY7F939</accession>
<reference evidence="1" key="1">
    <citation type="submission" date="2022-11" db="EMBL/GenBank/DDBJ databases">
        <title>Centuries of genome instability and evolution in soft-shell clam transmissible cancer (bioRxiv).</title>
        <authorList>
            <person name="Hart S.F.M."/>
            <person name="Yonemitsu M.A."/>
            <person name="Giersch R.M."/>
            <person name="Beal B.F."/>
            <person name="Arriagada G."/>
            <person name="Davis B.W."/>
            <person name="Ostrander E.A."/>
            <person name="Goff S.P."/>
            <person name="Metzger M.J."/>
        </authorList>
    </citation>
    <scope>NUCLEOTIDE SEQUENCE</scope>
    <source>
        <strain evidence="1">MELC-2E11</strain>
        <tissue evidence="1">Siphon/mantle</tissue>
    </source>
</reference>
<evidence type="ECO:0000313" key="1">
    <source>
        <dbReference type="EMBL" id="WAR17299.1"/>
    </source>
</evidence>
<protein>
    <recommendedName>
        <fullName evidence="3">Maturase K</fullName>
    </recommendedName>
</protein>
<organism evidence="1 2">
    <name type="scientific">Mya arenaria</name>
    <name type="common">Soft-shell clam</name>
    <dbReference type="NCBI Taxonomy" id="6604"/>
    <lineage>
        <taxon>Eukaryota</taxon>
        <taxon>Metazoa</taxon>
        <taxon>Spiralia</taxon>
        <taxon>Lophotrochozoa</taxon>
        <taxon>Mollusca</taxon>
        <taxon>Bivalvia</taxon>
        <taxon>Autobranchia</taxon>
        <taxon>Heteroconchia</taxon>
        <taxon>Euheterodonta</taxon>
        <taxon>Imparidentia</taxon>
        <taxon>Neoheterodontei</taxon>
        <taxon>Myida</taxon>
        <taxon>Myoidea</taxon>
        <taxon>Myidae</taxon>
        <taxon>Mya</taxon>
    </lineage>
</organism>
<dbReference type="EMBL" id="CP111021">
    <property type="protein sequence ID" value="WAR17299.1"/>
    <property type="molecule type" value="Genomic_DNA"/>
</dbReference>
<proteinExistence type="predicted"/>
<gene>
    <name evidence="1" type="ORF">MAR_031893</name>
</gene>
<evidence type="ECO:0008006" key="3">
    <source>
        <dbReference type="Google" id="ProtNLM"/>
    </source>
</evidence>
<evidence type="ECO:0000313" key="2">
    <source>
        <dbReference type="Proteomes" id="UP001164746"/>
    </source>
</evidence>